<evidence type="ECO:0000256" key="3">
    <source>
        <dbReference type="ARBA" id="ARBA00022491"/>
    </source>
</evidence>
<evidence type="ECO:0000256" key="8">
    <source>
        <dbReference type="SAM" id="Coils"/>
    </source>
</evidence>
<keyword evidence="3" id="KW-0678">Repressor</keyword>
<gene>
    <name evidence="10" type="ORF">PLOB_00007521</name>
</gene>
<protein>
    <recommendedName>
        <fullName evidence="12">Protein HEXIM1</fullName>
    </recommendedName>
</protein>
<evidence type="ECO:0000256" key="5">
    <source>
        <dbReference type="ARBA" id="ARBA00023054"/>
    </source>
</evidence>
<organism evidence="10 11">
    <name type="scientific">Porites lobata</name>
    <dbReference type="NCBI Taxonomy" id="104759"/>
    <lineage>
        <taxon>Eukaryota</taxon>
        <taxon>Metazoa</taxon>
        <taxon>Cnidaria</taxon>
        <taxon>Anthozoa</taxon>
        <taxon>Hexacorallia</taxon>
        <taxon>Scleractinia</taxon>
        <taxon>Fungiina</taxon>
        <taxon>Poritidae</taxon>
        <taxon>Porites</taxon>
    </lineage>
</organism>
<dbReference type="Gene3D" id="6.10.250.2910">
    <property type="match status" value="1"/>
</dbReference>
<dbReference type="EMBL" id="CALNXK010000135">
    <property type="protein sequence ID" value="CAH3165959.1"/>
    <property type="molecule type" value="Genomic_DNA"/>
</dbReference>
<evidence type="ECO:0000256" key="6">
    <source>
        <dbReference type="ARBA" id="ARBA00023163"/>
    </source>
</evidence>
<keyword evidence="6" id="KW-0804">Transcription</keyword>
<dbReference type="PANTHER" id="PTHR13469">
    <property type="entry name" value="HEXAMETHYLENE BISACETAMIDE INDUCIBLE 1"/>
    <property type="match status" value="1"/>
</dbReference>
<dbReference type="Proteomes" id="UP001159405">
    <property type="component" value="Unassembled WGS sequence"/>
</dbReference>
<comment type="caution">
    <text evidence="10">The sequence shown here is derived from an EMBL/GenBank/DDBJ whole genome shotgun (WGS) entry which is preliminary data.</text>
</comment>
<feature type="region of interest" description="Disordered" evidence="9">
    <location>
        <begin position="192"/>
        <end position="211"/>
    </location>
</feature>
<keyword evidence="4" id="KW-0805">Transcription regulation</keyword>
<evidence type="ECO:0000313" key="11">
    <source>
        <dbReference type="Proteomes" id="UP001159405"/>
    </source>
</evidence>
<dbReference type="Pfam" id="PF15313">
    <property type="entry name" value="HEXIM"/>
    <property type="match status" value="1"/>
</dbReference>
<evidence type="ECO:0000256" key="9">
    <source>
        <dbReference type="SAM" id="MobiDB-lite"/>
    </source>
</evidence>
<feature type="coiled-coil region" evidence="8">
    <location>
        <begin position="217"/>
        <end position="244"/>
    </location>
</feature>
<dbReference type="PRINTS" id="PR02094">
    <property type="entry name" value="HEXIMFAMILY"/>
</dbReference>
<evidence type="ECO:0000313" key="10">
    <source>
        <dbReference type="EMBL" id="CAH3165959.1"/>
    </source>
</evidence>
<comment type="similarity">
    <text evidence="2">Belongs to the HEXIM family.</text>
</comment>
<comment type="subcellular location">
    <subcellularLocation>
        <location evidence="1">Nucleus</location>
    </subcellularLocation>
</comment>
<keyword evidence="11" id="KW-1185">Reference proteome</keyword>
<evidence type="ECO:0000256" key="1">
    <source>
        <dbReference type="ARBA" id="ARBA00004123"/>
    </source>
</evidence>
<name>A0ABN8QPV3_9CNID</name>
<evidence type="ECO:0000256" key="7">
    <source>
        <dbReference type="ARBA" id="ARBA00023242"/>
    </source>
</evidence>
<reference evidence="10 11" key="1">
    <citation type="submission" date="2022-05" db="EMBL/GenBank/DDBJ databases">
        <authorList>
            <consortium name="Genoscope - CEA"/>
            <person name="William W."/>
        </authorList>
    </citation>
    <scope>NUCLEOTIDE SEQUENCE [LARGE SCALE GENOMIC DNA]</scope>
</reference>
<feature type="compositionally biased region" description="Low complexity" evidence="9">
    <location>
        <begin position="89"/>
        <end position="105"/>
    </location>
</feature>
<feature type="compositionally biased region" description="Low complexity" evidence="9">
    <location>
        <begin position="199"/>
        <end position="209"/>
    </location>
</feature>
<dbReference type="PANTHER" id="PTHR13469:SF8">
    <property type="entry name" value="HEXIM P-TEFB COMPLEX SUBUNIT 1"/>
    <property type="match status" value="1"/>
</dbReference>
<sequence>MCLKATTEIYEMLVCKKNMEIENVVVKPQKRKKIRRLKKRKYCALFGVEKRDENDVPLKQRKTKTAAPENTTQFIMADKEVNEPFFITSPSSSSPASHCTSSPGSVRGTPLSERDFAFDSSEEDLVQDFEELDFDLDFFQRDYEATYNRIQEERLLALSQNELVTRYIELEGKEELLLKRCQELTNDQANQKKEECSFSRENSSSTSTTAHAVKVGEDKLLRQLEALQRENKSLKEENLRLKGFSSSTGLNRLS</sequence>
<evidence type="ECO:0000256" key="4">
    <source>
        <dbReference type="ARBA" id="ARBA00023015"/>
    </source>
</evidence>
<keyword evidence="7" id="KW-0539">Nucleus</keyword>
<evidence type="ECO:0000256" key="2">
    <source>
        <dbReference type="ARBA" id="ARBA00008409"/>
    </source>
</evidence>
<dbReference type="InterPro" id="IPR024872">
    <property type="entry name" value="HEXIM"/>
</dbReference>
<proteinExistence type="inferred from homology"/>
<evidence type="ECO:0008006" key="12">
    <source>
        <dbReference type="Google" id="ProtNLM"/>
    </source>
</evidence>
<feature type="region of interest" description="Disordered" evidence="9">
    <location>
        <begin position="89"/>
        <end position="112"/>
    </location>
</feature>
<accession>A0ABN8QPV3</accession>
<keyword evidence="5 8" id="KW-0175">Coiled coil</keyword>